<feature type="transmembrane region" description="Helical" evidence="6">
    <location>
        <begin position="112"/>
        <end position="132"/>
    </location>
</feature>
<keyword evidence="3 6" id="KW-1133">Transmembrane helix</keyword>
<feature type="transmembrane region" description="Helical" evidence="6">
    <location>
        <begin position="388"/>
        <end position="406"/>
    </location>
</feature>
<evidence type="ECO:0000256" key="1">
    <source>
        <dbReference type="ARBA" id="ARBA00004141"/>
    </source>
</evidence>
<feature type="compositionally biased region" description="Pro residues" evidence="5">
    <location>
        <begin position="1"/>
        <end position="11"/>
    </location>
</feature>
<sequence>MSDNAPPPPGRCPASGPDAAVGAHGSPDALATTAAAGERRARTPRRVPSRAPRAARRSGSLHPGAWWLWALGLATAASRTTNPLLLGLLLGVAGYVVAARRTDAPWARSYTAFLKLGLFVIGIRLVFSVVLGSPVPGSTTLLTLPEVPLPGWAQGVRIGGRVTAEGVVFALYDGLKLATLLACLGAANALANPARLLKSLPGALYEAGVAVVVAMTFAPHLVSDVVRLRAARRLRGRTDKGLRALLRIGLPVLEGALERSVALAAAMDARGYGRTADVPRAVRRTTAWLTLGGLLGVCAGTYGLLAAQGAAFGLPVLLAGLAAALAGLRLGGRRTVRTRYRPDAWGARAWLVSGSGAAVAAAMIWSGAADPASLQPSIVPLAAPGLPLWPAAAILLGMLPAVVAPAPAPPTTPAAPEPAPAPTSRTAHTTQPPRTAQPTRTTQPASPSAASTASAPTPPSSSPLGPGTPRERRLLPIHRRPPRGSTFPRKEAP</sequence>
<feature type="transmembrane region" description="Helical" evidence="6">
    <location>
        <begin position="311"/>
        <end position="328"/>
    </location>
</feature>
<proteinExistence type="predicted"/>
<feature type="compositionally biased region" description="Pro residues" evidence="5">
    <location>
        <begin position="408"/>
        <end position="421"/>
    </location>
</feature>
<dbReference type="RefSeq" id="WP_398718364.1">
    <property type="nucleotide sequence ID" value="NZ_JBIRWE010000005.1"/>
</dbReference>
<dbReference type="Proteomes" id="UP001611548">
    <property type="component" value="Unassembled WGS sequence"/>
</dbReference>
<reference evidence="7 8" key="1">
    <citation type="submission" date="2024-10" db="EMBL/GenBank/DDBJ databases">
        <title>The Natural Products Discovery Center: Release of the First 8490 Sequenced Strains for Exploring Actinobacteria Biosynthetic Diversity.</title>
        <authorList>
            <person name="Kalkreuter E."/>
            <person name="Kautsar S.A."/>
            <person name="Yang D."/>
            <person name="Bader C.D."/>
            <person name="Teijaro C.N."/>
            <person name="Fluegel L."/>
            <person name="Davis C.M."/>
            <person name="Simpson J.R."/>
            <person name="Lauterbach L."/>
            <person name="Steele A.D."/>
            <person name="Gui C."/>
            <person name="Meng S."/>
            <person name="Li G."/>
            <person name="Viehrig K."/>
            <person name="Ye F."/>
            <person name="Su P."/>
            <person name="Kiefer A.F."/>
            <person name="Nichols A."/>
            <person name="Cepeda A.J."/>
            <person name="Yan W."/>
            <person name="Fan B."/>
            <person name="Jiang Y."/>
            <person name="Adhikari A."/>
            <person name="Zheng C.-J."/>
            <person name="Schuster L."/>
            <person name="Cowan T.M."/>
            <person name="Smanski M.J."/>
            <person name="Chevrette M.G."/>
            <person name="De Carvalho L.P.S."/>
            <person name="Shen B."/>
        </authorList>
    </citation>
    <scope>NUCLEOTIDE SEQUENCE [LARGE SCALE GENOMIC DNA]</scope>
    <source>
        <strain evidence="7 8">NPDC020327</strain>
    </source>
</reference>
<protein>
    <submittedName>
        <fullName evidence="7">Energy-coupling factor transporter transmembrane component T</fullName>
    </submittedName>
</protein>
<feature type="transmembrane region" description="Helical" evidence="6">
    <location>
        <begin position="83"/>
        <end position="100"/>
    </location>
</feature>
<evidence type="ECO:0000313" key="7">
    <source>
        <dbReference type="EMBL" id="MFI1965283.1"/>
    </source>
</evidence>
<gene>
    <name evidence="7" type="ORF">ACH429_14420</name>
</gene>
<dbReference type="CDD" id="cd16914">
    <property type="entry name" value="EcfT"/>
    <property type="match status" value="1"/>
</dbReference>
<comment type="caution">
    <text evidence="7">The sequence shown here is derived from an EMBL/GenBank/DDBJ whole genome shotgun (WGS) entry which is preliminary data.</text>
</comment>
<accession>A0ABW7US40</accession>
<comment type="subcellular location">
    <subcellularLocation>
        <location evidence="1">Membrane</location>
        <topology evidence="1">Multi-pass membrane protein</topology>
    </subcellularLocation>
</comment>
<evidence type="ECO:0000313" key="8">
    <source>
        <dbReference type="Proteomes" id="UP001611548"/>
    </source>
</evidence>
<dbReference type="GO" id="GO:0016740">
    <property type="term" value="F:transferase activity"/>
    <property type="evidence" value="ECO:0007669"/>
    <property type="project" value="UniProtKB-KW"/>
</dbReference>
<evidence type="ECO:0000256" key="3">
    <source>
        <dbReference type="ARBA" id="ARBA00022989"/>
    </source>
</evidence>
<feature type="region of interest" description="Disordered" evidence="5">
    <location>
        <begin position="1"/>
        <end position="57"/>
    </location>
</feature>
<evidence type="ECO:0000256" key="5">
    <source>
        <dbReference type="SAM" id="MobiDB-lite"/>
    </source>
</evidence>
<keyword evidence="8" id="KW-1185">Reference proteome</keyword>
<dbReference type="Pfam" id="PF02361">
    <property type="entry name" value="CbiQ"/>
    <property type="match status" value="1"/>
</dbReference>
<organism evidence="7 8">
    <name type="scientific">Streptomyces pathocidini</name>
    <dbReference type="NCBI Taxonomy" id="1650571"/>
    <lineage>
        <taxon>Bacteria</taxon>
        <taxon>Bacillati</taxon>
        <taxon>Actinomycetota</taxon>
        <taxon>Actinomycetes</taxon>
        <taxon>Kitasatosporales</taxon>
        <taxon>Streptomycetaceae</taxon>
        <taxon>Streptomyces</taxon>
    </lineage>
</organism>
<keyword evidence="4 6" id="KW-0472">Membrane</keyword>
<evidence type="ECO:0000256" key="2">
    <source>
        <dbReference type="ARBA" id="ARBA00022692"/>
    </source>
</evidence>
<evidence type="ECO:0000256" key="6">
    <source>
        <dbReference type="SAM" id="Phobius"/>
    </source>
</evidence>
<evidence type="ECO:0000256" key="4">
    <source>
        <dbReference type="ARBA" id="ARBA00023136"/>
    </source>
</evidence>
<dbReference type="InterPro" id="IPR003339">
    <property type="entry name" value="ABC/ECF_trnsptr_transmembrane"/>
</dbReference>
<feature type="transmembrane region" description="Helical" evidence="6">
    <location>
        <begin position="287"/>
        <end position="305"/>
    </location>
</feature>
<dbReference type="PANTHER" id="PTHR33514">
    <property type="entry name" value="PROTEIN ABCI12, CHLOROPLASTIC"/>
    <property type="match status" value="1"/>
</dbReference>
<dbReference type="EMBL" id="JBIRWE010000005">
    <property type="protein sequence ID" value="MFI1965283.1"/>
    <property type="molecule type" value="Genomic_DNA"/>
</dbReference>
<feature type="transmembrane region" description="Helical" evidence="6">
    <location>
        <begin position="349"/>
        <end position="368"/>
    </location>
</feature>
<name>A0ABW7US40_9ACTN</name>
<feature type="transmembrane region" description="Helical" evidence="6">
    <location>
        <begin position="203"/>
        <end position="226"/>
    </location>
</feature>
<feature type="compositionally biased region" description="Low complexity" evidence="5">
    <location>
        <begin position="422"/>
        <end position="455"/>
    </location>
</feature>
<keyword evidence="2 6" id="KW-0812">Transmembrane</keyword>
<dbReference type="PANTHER" id="PTHR33514:SF15">
    <property type="entry name" value="COBALT TRANSPORT PROTEIN"/>
    <property type="match status" value="1"/>
</dbReference>
<feature type="region of interest" description="Disordered" evidence="5">
    <location>
        <begin position="408"/>
        <end position="493"/>
    </location>
</feature>
<keyword evidence="7" id="KW-0808">Transferase</keyword>
<feature type="compositionally biased region" description="Basic residues" evidence="5">
    <location>
        <begin position="42"/>
        <end position="56"/>
    </location>
</feature>